<feature type="binding site" evidence="9">
    <location>
        <position position="181"/>
    </location>
    <ligand>
        <name>Zn(2+)</name>
        <dbReference type="ChEBI" id="CHEBI:29105"/>
        <label>1</label>
    </ligand>
</feature>
<dbReference type="GO" id="GO:0030574">
    <property type="term" value="P:collagen catabolic process"/>
    <property type="evidence" value="ECO:0007669"/>
    <property type="project" value="TreeGrafter"/>
</dbReference>
<feature type="chain" id="PRO_5041453444" description="Peptidase metallopeptidase domain-containing protein" evidence="10">
    <location>
        <begin position="21"/>
        <end position="456"/>
    </location>
</feature>
<feature type="binding site" evidence="9">
    <location>
        <position position="246"/>
    </location>
    <ligand>
        <name>Zn(2+)</name>
        <dbReference type="ChEBI" id="CHEBI:29105"/>
        <label>2</label>
        <note>catalytic</note>
    </ligand>
</feature>
<dbReference type="GO" id="GO:0006508">
    <property type="term" value="P:proteolysis"/>
    <property type="evidence" value="ECO:0007669"/>
    <property type="project" value="UniProtKB-KW"/>
</dbReference>
<feature type="binding site" evidence="9">
    <location>
        <position position="214"/>
    </location>
    <ligand>
        <name>Zn(2+)</name>
        <dbReference type="ChEBI" id="CHEBI:29105"/>
        <label>1</label>
    </ligand>
</feature>
<feature type="binding site" evidence="9">
    <location>
        <position position="188"/>
    </location>
    <ligand>
        <name>Ca(2+)</name>
        <dbReference type="ChEBI" id="CHEBI:29108"/>
        <label>3</label>
    </ligand>
</feature>
<comment type="cofactor">
    <cofactor evidence="9">
        <name>Ca(2+)</name>
        <dbReference type="ChEBI" id="CHEBI:29108"/>
    </cofactor>
    <text evidence="9">Can bind about 5 Ca(2+) ions per subunit.</text>
</comment>
<proteinExistence type="inferred from homology"/>
<dbReference type="InterPro" id="IPR024079">
    <property type="entry name" value="MetalloPept_cat_dom_sf"/>
</dbReference>
<dbReference type="SMART" id="SM00235">
    <property type="entry name" value="ZnMc"/>
    <property type="match status" value="1"/>
</dbReference>
<evidence type="ECO:0000256" key="2">
    <source>
        <dbReference type="ARBA" id="ARBA00022670"/>
    </source>
</evidence>
<evidence type="ECO:0000256" key="10">
    <source>
        <dbReference type="SAM" id="SignalP"/>
    </source>
</evidence>
<feature type="domain" description="Peptidase metallopeptidase" evidence="11">
    <location>
        <begin position="101"/>
        <end position="288"/>
    </location>
</feature>
<keyword evidence="4 10" id="KW-0732">Signal</keyword>
<dbReference type="Pfam" id="PF00413">
    <property type="entry name" value="Peptidase_M10"/>
    <property type="match status" value="1"/>
</dbReference>
<evidence type="ECO:0000256" key="9">
    <source>
        <dbReference type="PIRSR" id="PIRSR621190-2"/>
    </source>
</evidence>
<keyword evidence="3 9" id="KW-0479">Metal-binding</keyword>
<feature type="binding site" evidence="9">
    <location>
        <position position="242"/>
    </location>
    <ligand>
        <name>Zn(2+)</name>
        <dbReference type="ChEBI" id="CHEBI:29105"/>
        <label>2</label>
        <note>catalytic</note>
    </ligand>
</feature>
<dbReference type="CDD" id="cd04278">
    <property type="entry name" value="ZnMc_MMP"/>
    <property type="match status" value="1"/>
</dbReference>
<dbReference type="PRINTS" id="PR00138">
    <property type="entry name" value="MATRIXIN"/>
</dbReference>
<organism evidence="12 13">
    <name type="scientific">Cylicocyclus nassatus</name>
    <name type="common">Nematode worm</name>
    <dbReference type="NCBI Taxonomy" id="53992"/>
    <lineage>
        <taxon>Eukaryota</taxon>
        <taxon>Metazoa</taxon>
        <taxon>Ecdysozoa</taxon>
        <taxon>Nematoda</taxon>
        <taxon>Chromadorea</taxon>
        <taxon>Rhabditida</taxon>
        <taxon>Rhabditina</taxon>
        <taxon>Rhabditomorpha</taxon>
        <taxon>Strongyloidea</taxon>
        <taxon>Strongylidae</taxon>
        <taxon>Cylicocyclus</taxon>
    </lineage>
</organism>
<evidence type="ECO:0000259" key="11">
    <source>
        <dbReference type="SMART" id="SM00235"/>
    </source>
</evidence>
<dbReference type="InterPro" id="IPR006026">
    <property type="entry name" value="Peptidase_Metallo"/>
</dbReference>
<feature type="binding site" evidence="9">
    <location>
        <position position="219"/>
    </location>
    <ligand>
        <name>Ca(2+)</name>
        <dbReference type="ChEBI" id="CHEBI:29108"/>
        <label>1</label>
    </ligand>
</feature>
<feature type="binding site" evidence="9">
    <location>
        <position position="199"/>
    </location>
    <ligand>
        <name>Zn(2+)</name>
        <dbReference type="ChEBI" id="CHEBI:29105"/>
        <label>1</label>
    </ligand>
</feature>
<dbReference type="GO" id="GO:0030198">
    <property type="term" value="P:extracellular matrix organization"/>
    <property type="evidence" value="ECO:0007669"/>
    <property type="project" value="TreeGrafter"/>
</dbReference>
<name>A0AA36GVJ7_CYLNA</name>
<evidence type="ECO:0000256" key="4">
    <source>
        <dbReference type="ARBA" id="ARBA00022729"/>
    </source>
</evidence>
<feature type="binding site" evidence="9">
    <location>
        <position position="212"/>
    </location>
    <ligand>
        <name>Ca(2+)</name>
        <dbReference type="ChEBI" id="CHEBI:29108"/>
        <label>2</label>
    </ligand>
</feature>
<dbReference type="GO" id="GO:0005615">
    <property type="term" value="C:extracellular space"/>
    <property type="evidence" value="ECO:0007669"/>
    <property type="project" value="TreeGrafter"/>
</dbReference>
<accession>A0AA36GVJ7</accession>
<evidence type="ECO:0000256" key="8">
    <source>
        <dbReference type="PIRSR" id="PIRSR621190-1"/>
    </source>
</evidence>
<keyword evidence="7" id="KW-0482">Metalloprotease</keyword>
<evidence type="ECO:0000256" key="7">
    <source>
        <dbReference type="ARBA" id="ARBA00023049"/>
    </source>
</evidence>
<keyword evidence="2" id="KW-0645">Protease</keyword>
<comment type="cofactor">
    <cofactor evidence="9">
        <name>Zn(2+)</name>
        <dbReference type="ChEBI" id="CHEBI:29105"/>
    </cofactor>
    <text evidence="9">Binds 2 Zn(2+) ions per subunit.</text>
</comment>
<dbReference type="InterPro" id="IPR036365">
    <property type="entry name" value="PGBD-like_sf"/>
</dbReference>
<feature type="signal peptide" evidence="10">
    <location>
        <begin position="1"/>
        <end position="20"/>
    </location>
</feature>
<dbReference type="Proteomes" id="UP001176961">
    <property type="component" value="Unassembled WGS sequence"/>
</dbReference>
<feature type="binding site" evidence="9">
    <location>
        <position position="260"/>
    </location>
    <ligand>
        <name>Zn(2+)</name>
        <dbReference type="ChEBI" id="CHEBI:29105"/>
        <label>2</label>
        <note>catalytic</note>
    </ligand>
</feature>
<feature type="binding site" description="in inhibited form" evidence="9">
    <location>
        <position position="82"/>
    </location>
    <ligand>
        <name>Zn(2+)</name>
        <dbReference type="ChEBI" id="CHEBI:29105"/>
        <label>2</label>
        <note>catalytic</note>
    </ligand>
</feature>
<evidence type="ECO:0000256" key="3">
    <source>
        <dbReference type="ARBA" id="ARBA00022723"/>
    </source>
</evidence>
<dbReference type="InterPro" id="IPR033739">
    <property type="entry name" value="M10A_MMP"/>
</dbReference>
<dbReference type="SUPFAM" id="SSF55486">
    <property type="entry name" value="Metalloproteases ('zincins'), catalytic domain"/>
    <property type="match status" value="1"/>
</dbReference>
<protein>
    <recommendedName>
        <fullName evidence="11">Peptidase metallopeptidase domain-containing protein</fullName>
    </recommendedName>
</protein>
<feature type="binding site" evidence="9">
    <location>
        <position position="219"/>
    </location>
    <ligand>
        <name>Ca(2+)</name>
        <dbReference type="ChEBI" id="CHEBI:29108"/>
        <label>3</label>
    </ligand>
</feature>
<dbReference type="Gene3D" id="3.40.390.10">
    <property type="entry name" value="Collagenase (Catalytic Domain)"/>
    <property type="match status" value="1"/>
</dbReference>
<dbReference type="EMBL" id="CATQJL010000223">
    <property type="protein sequence ID" value="CAJ0598950.1"/>
    <property type="molecule type" value="Genomic_DNA"/>
</dbReference>
<reference evidence="12" key="1">
    <citation type="submission" date="2023-07" db="EMBL/GenBank/DDBJ databases">
        <authorList>
            <consortium name="CYATHOMIX"/>
        </authorList>
    </citation>
    <scope>NUCLEOTIDE SEQUENCE</scope>
    <source>
        <strain evidence="12">N/A</strain>
    </source>
</reference>
<gene>
    <name evidence="12" type="ORF">CYNAS_LOCUS10933</name>
</gene>
<dbReference type="PANTHER" id="PTHR10201">
    <property type="entry name" value="MATRIX METALLOPROTEINASE"/>
    <property type="match status" value="1"/>
</dbReference>
<dbReference type="GO" id="GO:0004222">
    <property type="term" value="F:metalloendopeptidase activity"/>
    <property type="evidence" value="ECO:0007669"/>
    <property type="project" value="InterPro"/>
</dbReference>
<keyword evidence="13" id="KW-1185">Reference proteome</keyword>
<feature type="binding site" evidence="9">
    <location>
        <position position="183"/>
    </location>
    <ligand>
        <name>Zn(2+)</name>
        <dbReference type="ChEBI" id="CHEBI:29105"/>
        <label>1</label>
    </ligand>
</feature>
<feature type="binding site" evidence="9">
    <location>
        <position position="128"/>
    </location>
    <ligand>
        <name>Ca(2+)</name>
        <dbReference type="ChEBI" id="CHEBI:29108"/>
        <label>1</label>
    </ligand>
</feature>
<keyword evidence="5" id="KW-0378">Hydrolase</keyword>
<comment type="caution">
    <text evidence="12">The sequence shown here is derived from an EMBL/GenBank/DDBJ whole genome shotgun (WGS) entry which is preliminary data.</text>
</comment>
<sequence length="456" mass="52189">MCCSLALFLLLLILAPQVHPAPLTANFDDTVQYLHRYGYLSTATPSLHEFRTALTLFQEVMGVEPSGELDAATVAATRLPRCAHRDTFKQSGRSRRFALSGTPKWDKKHFTGLHELSLKWFVSDYTNDLPKAVIRSTIQKAFQIWEKQSNDRNLPKVTFHFEEAASKEEADINILWAEGEHGDQNEFDGIKREKNILAHTFFPGHAEPLNGDIHFDDAENWVDDPKAADGYERPFFPYVLVHEIGHALGLQHAKKLEAIMSPVYKSIPLDEIKLDLDDKCAVNWNYVGSSKFCLFVWLMNEIVPMNASDQLASSTHMNVSPKQRTKAAKKIFKQTRIPRCQASNDLQLVIEERLRKFLHFPHSESETYSEVLCNFLLGLHAYRGSPDYSTSDSIEKEFTGVMKEVSEFGPASSSSVRRMARRAWRRLEHGKPSVLDPSYFDKRFFDEFLPTYLRLQ</sequence>
<feature type="binding site" evidence="9">
    <location>
        <position position="217"/>
    </location>
    <ligand>
        <name>Ca(2+)</name>
        <dbReference type="ChEBI" id="CHEBI:29108"/>
        <label>1</label>
    </ligand>
</feature>
<comment type="similarity">
    <text evidence="1">Belongs to the peptidase M10A family.</text>
</comment>
<dbReference type="InterPro" id="IPR001818">
    <property type="entry name" value="Pept_M10_metallopeptidase"/>
</dbReference>
<dbReference type="PANTHER" id="PTHR10201:SF291">
    <property type="entry name" value="MATRIX METALLOPROTEINASE 1, ISOFORM C-RELATED"/>
    <property type="match status" value="1"/>
</dbReference>
<dbReference type="SUPFAM" id="SSF47090">
    <property type="entry name" value="PGBD-like"/>
    <property type="match status" value="1"/>
</dbReference>
<evidence type="ECO:0000313" key="12">
    <source>
        <dbReference type="EMBL" id="CAJ0598950.1"/>
    </source>
</evidence>
<feature type="binding site" evidence="9">
    <location>
        <position position="252"/>
    </location>
    <ligand>
        <name>Zn(2+)</name>
        <dbReference type="ChEBI" id="CHEBI:29105"/>
        <label>2</label>
        <note>catalytic</note>
    </ligand>
</feature>
<evidence type="ECO:0000256" key="5">
    <source>
        <dbReference type="ARBA" id="ARBA00022801"/>
    </source>
</evidence>
<dbReference type="InterPro" id="IPR021190">
    <property type="entry name" value="Pept_M10A"/>
</dbReference>
<evidence type="ECO:0000256" key="6">
    <source>
        <dbReference type="ARBA" id="ARBA00022833"/>
    </source>
</evidence>
<dbReference type="AlphaFoldDB" id="A0AA36GVJ7"/>
<evidence type="ECO:0000313" key="13">
    <source>
        <dbReference type="Proteomes" id="UP001176961"/>
    </source>
</evidence>
<feature type="active site" evidence="8">
    <location>
        <position position="243"/>
    </location>
</feature>
<feature type="binding site" evidence="9">
    <location>
        <position position="216"/>
    </location>
    <ligand>
        <name>Ca(2+)</name>
        <dbReference type="ChEBI" id="CHEBI:29108"/>
        <label>3</label>
    </ligand>
</feature>
<feature type="binding site" evidence="9">
    <location>
        <position position="171"/>
    </location>
    <ligand>
        <name>Ca(2+)</name>
        <dbReference type="ChEBI" id="CHEBI:29108"/>
        <label>2</label>
    </ligand>
</feature>
<dbReference type="GO" id="GO:0031012">
    <property type="term" value="C:extracellular matrix"/>
    <property type="evidence" value="ECO:0007669"/>
    <property type="project" value="InterPro"/>
</dbReference>
<feature type="binding site" evidence="9">
    <location>
        <position position="189"/>
    </location>
    <ligand>
        <name>Ca(2+)</name>
        <dbReference type="ChEBI" id="CHEBI:29108"/>
        <label>3</label>
    </ligand>
</feature>
<keyword evidence="6 9" id="KW-0862">Zinc</keyword>
<dbReference type="GO" id="GO:0008270">
    <property type="term" value="F:zinc ion binding"/>
    <property type="evidence" value="ECO:0007669"/>
    <property type="project" value="InterPro"/>
</dbReference>
<evidence type="ECO:0000256" key="1">
    <source>
        <dbReference type="ARBA" id="ARBA00010370"/>
    </source>
</evidence>
<keyword evidence="9" id="KW-0106">Calcium</keyword>